<dbReference type="AlphaFoldDB" id="A2F2H4"/>
<dbReference type="InterPro" id="IPR009057">
    <property type="entry name" value="Homeodomain-like_sf"/>
</dbReference>
<proteinExistence type="predicted"/>
<dbReference type="GO" id="GO:0005634">
    <property type="term" value="C:nucleus"/>
    <property type="evidence" value="ECO:0000318"/>
    <property type="project" value="GO_Central"/>
</dbReference>
<organism evidence="5 6">
    <name type="scientific">Trichomonas vaginalis (strain ATCC PRA-98 / G3)</name>
    <dbReference type="NCBI Taxonomy" id="412133"/>
    <lineage>
        <taxon>Eukaryota</taxon>
        <taxon>Metamonada</taxon>
        <taxon>Parabasalia</taxon>
        <taxon>Trichomonadida</taxon>
        <taxon>Trichomonadidae</taxon>
        <taxon>Trichomonas</taxon>
    </lineage>
</organism>
<keyword evidence="1" id="KW-0677">Repeat</keyword>
<dbReference type="VEuPathDB" id="TrichDB:TVAG_265770"/>
<gene>
    <name evidence="5" type="ORF">TVAG_265770</name>
</gene>
<dbReference type="VEuPathDB" id="TrichDB:TVAGG3_0980450"/>
<dbReference type="OrthoDB" id="2143914at2759"/>
<evidence type="ECO:0000313" key="5">
    <source>
        <dbReference type="EMBL" id="EAY00874.1"/>
    </source>
</evidence>
<reference evidence="5" key="1">
    <citation type="submission" date="2006-10" db="EMBL/GenBank/DDBJ databases">
        <authorList>
            <person name="Amadeo P."/>
            <person name="Zhao Q."/>
            <person name="Wortman J."/>
            <person name="Fraser-Liggett C."/>
            <person name="Carlton J."/>
        </authorList>
    </citation>
    <scope>NUCLEOTIDE SEQUENCE</scope>
    <source>
        <strain evidence="5">G3</strain>
    </source>
</reference>
<sequence length="174" mass="20830">MFAFRGSKNLVHNRFTEEDDQKLKQLVNEYGENNWDIIAKKMKGRNKRQCRDRWNRYLAPNVNHSEWTVEEEKLLMSLVPILSPRWREIAKHFSGRNDIQIKNRYKMIQNRLLHENQKENVKQQIKTPVTQPNTLVYGQPIQLQEAHISLDDEFNSDFAFNEEADDFSIFCSFE</sequence>
<evidence type="ECO:0000256" key="1">
    <source>
        <dbReference type="ARBA" id="ARBA00022737"/>
    </source>
</evidence>
<protein>
    <submittedName>
        <fullName evidence="5">Myb-like DNA-binding domain containing protein</fullName>
    </submittedName>
</protein>
<dbReference type="PANTHER" id="PTHR45614">
    <property type="entry name" value="MYB PROTEIN-RELATED"/>
    <property type="match status" value="1"/>
</dbReference>
<dbReference type="InParanoid" id="A2F2H4"/>
<dbReference type="GO" id="GO:0000978">
    <property type="term" value="F:RNA polymerase II cis-regulatory region sequence-specific DNA binding"/>
    <property type="evidence" value="ECO:0000318"/>
    <property type="project" value="GO_Central"/>
</dbReference>
<dbReference type="GO" id="GO:0000981">
    <property type="term" value="F:DNA-binding transcription factor activity, RNA polymerase II-specific"/>
    <property type="evidence" value="ECO:0000318"/>
    <property type="project" value="GO_Central"/>
</dbReference>
<dbReference type="PROSITE" id="PS51294">
    <property type="entry name" value="HTH_MYB"/>
    <property type="match status" value="2"/>
</dbReference>
<evidence type="ECO:0000313" key="6">
    <source>
        <dbReference type="Proteomes" id="UP000001542"/>
    </source>
</evidence>
<dbReference type="eggNOG" id="KOG0048">
    <property type="taxonomic scope" value="Eukaryota"/>
</dbReference>
<dbReference type="SMART" id="SM00717">
    <property type="entry name" value="SANT"/>
    <property type="match status" value="2"/>
</dbReference>
<dbReference type="Pfam" id="PF13921">
    <property type="entry name" value="Myb_DNA-bind_6"/>
    <property type="match status" value="1"/>
</dbReference>
<dbReference type="STRING" id="5722.A2F2H4"/>
<keyword evidence="2 5" id="KW-0238">DNA-binding</keyword>
<dbReference type="FunFam" id="1.10.10.60:FF:000010">
    <property type="entry name" value="Transcriptional activator Myb isoform A"/>
    <property type="match status" value="1"/>
</dbReference>
<name>A2F2H4_TRIV3</name>
<dbReference type="InterPro" id="IPR017930">
    <property type="entry name" value="Myb_dom"/>
</dbReference>
<accession>A2F2H4</accession>
<evidence type="ECO:0000259" key="3">
    <source>
        <dbReference type="PROSITE" id="PS50090"/>
    </source>
</evidence>
<feature type="domain" description="HTH myb-type" evidence="4">
    <location>
        <begin position="63"/>
        <end position="113"/>
    </location>
</feature>
<dbReference type="EMBL" id="DS113586">
    <property type="protein sequence ID" value="EAY00874.1"/>
    <property type="molecule type" value="Genomic_DNA"/>
</dbReference>
<dbReference type="PANTHER" id="PTHR45614:SF253">
    <property type="entry name" value="CHROMOSOME UNDETERMINED SCAFFOLD_38, WHOLE GENOME SHOTGUN SEQUENCE"/>
    <property type="match status" value="1"/>
</dbReference>
<dbReference type="Gene3D" id="1.10.10.60">
    <property type="entry name" value="Homeodomain-like"/>
    <property type="match status" value="2"/>
</dbReference>
<dbReference type="KEGG" id="tva:4758693"/>
<reference evidence="5" key="2">
    <citation type="journal article" date="2007" name="Science">
        <title>Draft genome sequence of the sexually transmitted pathogen Trichomonas vaginalis.</title>
        <authorList>
            <person name="Carlton J.M."/>
            <person name="Hirt R.P."/>
            <person name="Silva J.C."/>
            <person name="Delcher A.L."/>
            <person name="Schatz M."/>
            <person name="Zhao Q."/>
            <person name="Wortman J.R."/>
            <person name="Bidwell S.L."/>
            <person name="Alsmark U.C.M."/>
            <person name="Besteiro S."/>
            <person name="Sicheritz-Ponten T."/>
            <person name="Noel C.J."/>
            <person name="Dacks J.B."/>
            <person name="Foster P.G."/>
            <person name="Simillion C."/>
            <person name="Van de Peer Y."/>
            <person name="Miranda-Saavedra D."/>
            <person name="Barton G.J."/>
            <person name="Westrop G.D."/>
            <person name="Mueller S."/>
            <person name="Dessi D."/>
            <person name="Fiori P.L."/>
            <person name="Ren Q."/>
            <person name="Paulsen I."/>
            <person name="Zhang H."/>
            <person name="Bastida-Corcuera F.D."/>
            <person name="Simoes-Barbosa A."/>
            <person name="Brown M.T."/>
            <person name="Hayes R.D."/>
            <person name="Mukherjee M."/>
            <person name="Okumura C.Y."/>
            <person name="Schneider R."/>
            <person name="Smith A.J."/>
            <person name="Vanacova S."/>
            <person name="Villalvazo M."/>
            <person name="Haas B.J."/>
            <person name="Pertea M."/>
            <person name="Feldblyum T.V."/>
            <person name="Utterback T.R."/>
            <person name="Shu C.L."/>
            <person name="Osoegawa K."/>
            <person name="de Jong P.J."/>
            <person name="Hrdy I."/>
            <person name="Horvathova L."/>
            <person name="Zubacova Z."/>
            <person name="Dolezal P."/>
            <person name="Malik S.B."/>
            <person name="Logsdon J.M. Jr."/>
            <person name="Henze K."/>
            <person name="Gupta A."/>
            <person name="Wang C.C."/>
            <person name="Dunne R.L."/>
            <person name="Upcroft J.A."/>
            <person name="Upcroft P."/>
            <person name="White O."/>
            <person name="Salzberg S.L."/>
            <person name="Tang P."/>
            <person name="Chiu C.-H."/>
            <person name="Lee Y.-S."/>
            <person name="Embley T.M."/>
            <person name="Coombs G.H."/>
            <person name="Mottram J.C."/>
            <person name="Tachezy J."/>
            <person name="Fraser-Liggett C.M."/>
            <person name="Johnson P.J."/>
        </authorList>
    </citation>
    <scope>NUCLEOTIDE SEQUENCE [LARGE SCALE GENOMIC DNA]</scope>
    <source>
        <strain evidence="5">G3</strain>
    </source>
</reference>
<feature type="domain" description="HTH myb-type" evidence="4">
    <location>
        <begin position="7"/>
        <end position="62"/>
    </location>
</feature>
<keyword evidence="6" id="KW-1185">Reference proteome</keyword>
<dbReference type="InterPro" id="IPR001005">
    <property type="entry name" value="SANT/Myb"/>
</dbReference>
<dbReference type="CDD" id="cd00167">
    <property type="entry name" value="SANT"/>
    <property type="match status" value="1"/>
</dbReference>
<evidence type="ECO:0000259" key="4">
    <source>
        <dbReference type="PROSITE" id="PS51294"/>
    </source>
</evidence>
<dbReference type="SUPFAM" id="SSF46689">
    <property type="entry name" value="Homeodomain-like"/>
    <property type="match status" value="1"/>
</dbReference>
<dbReference type="GO" id="GO:0006355">
    <property type="term" value="P:regulation of DNA-templated transcription"/>
    <property type="evidence" value="ECO:0000318"/>
    <property type="project" value="GO_Central"/>
</dbReference>
<evidence type="ECO:0000256" key="2">
    <source>
        <dbReference type="ARBA" id="ARBA00023125"/>
    </source>
</evidence>
<dbReference type="SMR" id="A2F2H4"/>
<dbReference type="InterPro" id="IPR050560">
    <property type="entry name" value="MYB_TF"/>
</dbReference>
<feature type="domain" description="Myb-like" evidence="3">
    <location>
        <begin position="59"/>
        <end position="109"/>
    </location>
</feature>
<dbReference type="RefSeq" id="XP_001313803.1">
    <property type="nucleotide sequence ID" value="XM_001313802.1"/>
</dbReference>
<dbReference type="PROSITE" id="PS50090">
    <property type="entry name" value="MYB_LIKE"/>
    <property type="match status" value="2"/>
</dbReference>
<feature type="domain" description="Myb-like" evidence="3">
    <location>
        <begin position="7"/>
        <end position="58"/>
    </location>
</feature>
<dbReference type="Proteomes" id="UP000001542">
    <property type="component" value="Unassembled WGS sequence"/>
</dbReference>